<dbReference type="SUPFAM" id="SSF55620">
    <property type="entry name" value="Tetrahydrobiopterin biosynthesis enzymes-like"/>
    <property type="match status" value="1"/>
</dbReference>
<proteinExistence type="inferred from homology"/>
<dbReference type="Gene3D" id="3.30.1130.10">
    <property type="match status" value="1"/>
</dbReference>
<dbReference type="InterPro" id="IPR001474">
    <property type="entry name" value="GTP_CycHdrlase_I"/>
</dbReference>
<evidence type="ECO:0000313" key="6">
    <source>
        <dbReference type="EMBL" id="CAB4138307.1"/>
    </source>
</evidence>
<sequence>MSKPEDHLILSGISEMLRSVGIDPSTPGISDTPARVLKAFREMTVGYSVDPGSILKRTFDNDMPDPDQLIVVRGIRFVSMCEHHLMPFSGVAHVAYLPQGNRVVGLSKIPRLVECFSKRMQMQERLTRQITDAIERHLEPRGAGAVIVANHSCMGCRGVRQPDAEMVTSSVTGLLRSNDSLRSEFFDLIGIRGRN</sequence>
<dbReference type="PANTHER" id="PTHR11109">
    <property type="entry name" value="GTP CYCLOHYDROLASE I"/>
    <property type="match status" value="1"/>
</dbReference>
<dbReference type="Pfam" id="PF01227">
    <property type="entry name" value="GTP_cyclohydroI"/>
    <property type="match status" value="1"/>
</dbReference>
<dbReference type="EMBL" id="LR796342">
    <property type="protein sequence ID" value="CAB4138307.1"/>
    <property type="molecule type" value="Genomic_DNA"/>
</dbReference>
<dbReference type="InterPro" id="IPR020602">
    <property type="entry name" value="GTP_CycHdrlase_I_dom"/>
</dbReference>
<evidence type="ECO:0000256" key="3">
    <source>
        <dbReference type="ARBA" id="ARBA00012715"/>
    </source>
</evidence>
<dbReference type="GO" id="GO:0006729">
    <property type="term" value="P:tetrahydrobiopterin biosynthetic process"/>
    <property type="evidence" value="ECO:0007669"/>
    <property type="project" value="TreeGrafter"/>
</dbReference>
<dbReference type="InterPro" id="IPR018234">
    <property type="entry name" value="GTP_CycHdrlase_I_CS"/>
</dbReference>
<dbReference type="GO" id="GO:0005525">
    <property type="term" value="F:GTP binding"/>
    <property type="evidence" value="ECO:0007669"/>
    <property type="project" value="TreeGrafter"/>
</dbReference>
<keyword evidence="4 6" id="KW-0378">Hydrolase</keyword>
<dbReference type="HAMAP" id="MF_00223">
    <property type="entry name" value="FolE"/>
    <property type="match status" value="1"/>
</dbReference>
<dbReference type="PANTHER" id="PTHR11109:SF7">
    <property type="entry name" value="GTP CYCLOHYDROLASE 1"/>
    <property type="match status" value="1"/>
</dbReference>
<dbReference type="EC" id="3.5.4.16" evidence="3"/>
<dbReference type="GO" id="GO:0008270">
    <property type="term" value="F:zinc ion binding"/>
    <property type="evidence" value="ECO:0007669"/>
    <property type="project" value="TreeGrafter"/>
</dbReference>
<protein>
    <recommendedName>
        <fullName evidence="3">GTP cyclohydrolase I</fullName>
        <ecNumber evidence="3">3.5.4.16</ecNumber>
    </recommendedName>
</protein>
<evidence type="ECO:0000259" key="5">
    <source>
        <dbReference type="Pfam" id="PF01227"/>
    </source>
</evidence>
<dbReference type="FunFam" id="3.30.1130.10:FF:000001">
    <property type="entry name" value="GTP cyclohydrolase 1"/>
    <property type="match status" value="1"/>
</dbReference>
<dbReference type="InterPro" id="IPR043133">
    <property type="entry name" value="GTP-CH-I_C/QueF"/>
</dbReference>
<dbReference type="PROSITE" id="PS00859">
    <property type="entry name" value="GTP_CYCLOHYDROL_1_1"/>
    <property type="match status" value="1"/>
</dbReference>
<evidence type="ECO:0000256" key="4">
    <source>
        <dbReference type="ARBA" id="ARBA00022801"/>
    </source>
</evidence>
<dbReference type="UniPathway" id="UPA00848">
    <property type="reaction ID" value="UER00151"/>
</dbReference>
<evidence type="ECO:0000256" key="1">
    <source>
        <dbReference type="ARBA" id="ARBA00001052"/>
    </source>
</evidence>
<evidence type="ECO:0000256" key="2">
    <source>
        <dbReference type="ARBA" id="ARBA00005080"/>
    </source>
</evidence>
<comment type="pathway">
    <text evidence="2">Cofactor biosynthesis; 7,8-dihydroneopterin triphosphate biosynthesis; 7,8-dihydroneopterin triphosphate from GTP: step 1/1.</text>
</comment>
<dbReference type="GO" id="GO:0046654">
    <property type="term" value="P:tetrahydrofolate biosynthetic process"/>
    <property type="evidence" value="ECO:0007669"/>
    <property type="project" value="InterPro"/>
</dbReference>
<comment type="catalytic activity">
    <reaction evidence="1">
        <text>GTP + H2O = 7,8-dihydroneopterin 3'-triphosphate + formate + H(+)</text>
        <dbReference type="Rhea" id="RHEA:17473"/>
        <dbReference type="ChEBI" id="CHEBI:15377"/>
        <dbReference type="ChEBI" id="CHEBI:15378"/>
        <dbReference type="ChEBI" id="CHEBI:15740"/>
        <dbReference type="ChEBI" id="CHEBI:37565"/>
        <dbReference type="ChEBI" id="CHEBI:58462"/>
        <dbReference type="EC" id="3.5.4.16"/>
    </reaction>
</comment>
<accession>A0A6J5LZ18</accession>
<reference evidence="6" key="1">
    <citation type="submission" date="2020-04" db="EMBL/GenBank/DDBJ databases">
        <authorList>
            <person name="Chiriac C."/>
            <person name="Salcher M."/>
            <person name="Ghai R."/>
            <person name="Kavagutti S V."/>
        </authorList>
    </citation>
    <scope>NUCLEOTIDE SEQUENCE</scope>
</reference>
<dbReference type="InterPro" id="IPR043134">
    <property type="entry name" value="GTP-CH-I_N"/>
</dbReference>
<dbReference type="PROSITE" id="PS00860">
    <property type="entry name" value="GTP_CYCLOHYDROL_1_2"/>
    <property type="match status" value="1"/>
</dbReference>
<gene>
    <name evidence="6" type="ORF">UFOVP329_69</name>
</gene>
<dbReference type="Gene3D" id="1.10.286.10">
    <property type="match status" value="1"/>
</dbReference>
<dbReference type="NCBIfam" id="NF006826">
    <property type="entry name" value="PRK09347.1-3"/>
    <property type="match status" value="1"/>
</dbReference>
<dbReference type="NCBIfam" id="NF006825">
    <property type="entry name" value="PRK09347.1-2"/>
    <property type="match status" value="1"/>
</dbReference>
<organism evidence="6">
    <name type="scientific">uncultured Caudovirales phage</name>
    <dbReference type="NCBI Taxonomy" id="2100421"/>
    <lineage>
        <taxon>Viruses</taxon>
        <taxon>Duplodnaviria</taxon>
        <taxon>Heunggongvirae</taxon>
        <taxon>Uroviricota</taxon>
        <taxon>Caudoviricetes</taxon>
        <taxon>Peduoviridae</taxon>
        <taxon>Maltschvirus</taxon>
        <taxon>Maltschvirus maltsch</taxon>
    </lineage>
</organism>
<dbReference type="GO" id="GO:0003934">
    <property type="term" value="F:GTP cyclohydrolase I activity"/>
    <property type="evidence" value="ECO:0007669"/>
    <property type="project" value="UniProtKB-EC"/>
</dbReference>
<name>A0A6J5LZ18_9CAUD</name>
<feature type="domain" description="GTP cyclohydrolase I" evidence="5">
    <location>
        <begin position="13"/>
        <end position="189"/>
    </location>
</feature>